<dbReference type="GO" id="GO:0006284">
    <property type="term" value="P:base-excision repair"/>
    <property type="evidence" value="ECO:0007669"/>
    <property type="project" value="InterPro"/>
</dbReference>
<accession>A0A6J1X3Z7</accession>
<dbReference type="PANTHER" id="PTHR13235:SF2">
    <property type="entry name" value="SINGLE-STRAND SELECTIVE MONOFUNCTIONAL URACIL DNA GLYCOSYLASE"/>
    <property type="match status" value="1"/>
</dbReference>
<dbReference type="CDD" id="cd19374">
    <property type="entry name" value="UDG-F3_SMUG1-like"/>
    <property type="match status" value="1"/>
</dbReference>
<dbReference type="InterPro" id="IPR005122">
    <property type="entry name" value="Uracil-DNA_glycosylase-like"/>
</dbReference>
<dbReference type="AlphaFoldDB" id="A0A6J1X3Z7"/>
<evidence type="ECO:0000256" key="2">
    <source>
        <dbReference type="ARBA" id="ARBA00007889"/>
    </source>
</evidence>
<comment type="subcellular location">
    <subcellularLocation>
        <location evidence="1">Nucleus</location>
    </subcellularLocation>
</comment>
<name>A0A6J1X3Z7_GALME</name>
<dbReference type="Gene3D" id="3.40.470.10">
    <property type="entry name" value="Uracil-DNA glycosylase-like domain"/>
    <property type="match status" value="1"/>
</dbReference>
<evidence type="ECO:0000256" key="5">
    <source>
        <dbReference type="ARBA" id="ARBA00023125"/>
    </source>
</evidence>
<sequence length="265" mass="30889">MEPEVMSSFFYQEIPCNKNLDLCNEFLDLIDELNNNLEQLHLPKKVECVYNPTIYARNTFEMYIRNYCNTKKRIMFFGMNPGPWGMSQTGVPFGEIESVRNWLHITGPVGKPPKELHSRRVEGFNCSRSEISGARFWGLFKKLCGKPENFFRSSFVYNYLPQQWMRSNGANVTPGEFSALDMTALFDICDPTFIKVLEIYEVEIIIAIGKFCEKRAQKALKKYLPESKIQILYLPHPSPRAVNNTNWEEKALESLKNFNLLQYYT</sequence>
<gene>
    <name evidence="10" type="primary">LOC113519742</name>
</gene>
<reference evidence="10" key="1">
    <citation type="submission" date="2025-08" db="UniProtKB">
        <authorList>
            <consortium name="RefSeq"/>
        </authorList>
    </citation>
    <scope>IDENTIFICATION</scope>
    <source>
        <tissue evidence="10">Whole larvae</tissue>
    </source>
</reference>
<evidence type="ECO:0000259" key="8">
    <source>
        <dbReference type="Pfam" id="PF03167"/>
    </source>
</evidence>
<dbReference type="KEGG" id="gmw:113519742"/>
<organism evidence="9 10">
    <name type="scientific">Galleria mellonella</name>
    <name type="common">Greater wax moth</name>
    <dbReference type="NCBI Taxonomy" id="7137"/>
    <lineage>
        <taxon>Eukaryota</taxon>
        <taxon>Metazoa</taxon>
        <taxon>Ecdysozoa</taxon>
        <taxon>Arthropoda</taxon>
        <taxon>Hexapoda</taxon>
        <taxon>Insecta</taxon>
        <taxon>Pterygota</taxon>
        <taxon>Neoptera</taxon>
        <taxon>Endopterygota</taxon>
        <taxon>Lepidoptera</taxon>
        <taxon>Glossata</taxon>
        <taxon>Ditrysia</taxon>
        <taxon>Pyraloidea</taxon>
        <taxon>Pyralidae</taxon>
        <taxon>Galleriinae</taxon>
        <taxon>Galleria</taxon>
    </lineage>
</organism>
<keyword evidence="9" id="KW-1185">Reference proteome</keyword>
<evidence type="ECO:0000256" key="1">
    <source>
        <dbReference type="ARBA" id="ARBA00004123"/>
    </source>
</evidence>
<dbReference type="RefSeq" id="XP_026760725.2">
    <property type="nucleotide sequence ID" value="XM_026904924.3"/>
</dbReference>
<dbReference type="GeneID" id="113519742"/>
<dbReference type="GO" id="GO:0005634">
    <property type="term" value="C:nucleus"/>
    <property type="evidence" value="ECO:0007669"/>
    <property type="project" value="UniProtKB-SubCell"/>
</dbReference>
<keyword evidence="7" id="KW-0539">Nucleus</keyword>
<dbReference type="InterPro" id="IPR036895">
    <property type="entry name" value="Uracil-DNA_glycosylase-like_sf"/>
</dbReference>
<feature type="domain" description="Uracil-DNA glycosylase-like" evidence="8">
    <location>
        <begin position="67"/>
        <end position="255"/>
    </location>
</feature>
<evidence type="ECO:0000256" key="6">
    <source>
        <dbReference type="ARBA" id="ARBA00023204"/>
    </source>
</evidence>
<evidence type="ECO:0000313" key="10">
    <source>
        <dbReference type="RefSeq" id="XP_026760725.2"/>
    </source>
</evidence>
<evidence type="ECO:0000256" key="4">
    <source>
        <dbReference type="ARBA" id="ARBA00022801"/>
    </source>
</evidence>
<protein>
    <submittedName>
        <fullName evidence="10">Single-strand selective monofunctional uracil DNA glycosylase isoform X1</fullName>
    </submittedName>
</protein>
<dbReference type="GO" id="GO:0003677">
    <property type="term" value="F:DNA binding"/>
    <property type="evidence" value="ECO:0007669"/>
    <property type="project" value="UniProtKB-KW"/>
</dbReference>
<dbReference type="SUPFAM" id="SSF52141">
    <property type="entry name" value="Uracil-DNA glycosylase-like"/>
    <property type="match status" value="1"/>
</dbReference>
<evidence type="ECO:0000256" key="3">
    <source>
        <dbReference type="ARBA" id="ARBA00022763"/>
    </source>
</evidence>
<dbReference type="Proteomes" id="UP001652740">
    <property type="component" value="Unplaced"/>
</dbReference>
<dbReference type="InterPro" id="IPR039134">
    <property type="entry name" value="SMUG1"/>
</dbReference>
<evidence type="ECO:0000313" key="9">
    <source>
        <dbReference type="Proteomes" id="UP001652740"/>
    </source>
</evidence>
<dbReference type="Pfam" id="PF03167">
    <property type="entry name" value="UDG"/>
    <property type="match status" value="1"/>
</dbReference>
<dbReference type="GO" id="GO:0000703">
    <property type="term" value="F:oxidized pyrimidine nucleobase lesion DNA N-glycosylase activity"/>
    <property type="evidence" value="ECO:0007669"/>
    <property type="project" value="TreeGrafter"/>
</dbReference>
<comment type="similarity">
    <text evidence="2">Belongs to the uracil-DNA glycosylase (UDG) superfamily. SMUG1 family.</text>
</comment>
<keyword evidence="5" id="KW-0238">DNA-binding</keyword>
<keyword evidence="6" id="KW-0234">DNA repair</keyword>
<dbReference type="PANTHER" id="PTHR13235">
    <property type="entry name" value="SINGLE-STRAND SELECTIVE MONOFUNCTIONAL URACIL DNA GLYCOSYLASE"/>
    <property type="match status" value="1"/>
</dbReference>
<keyword evidence="3" id="KW-0227">DNA damage</keyword>
<keyword evidence="4" id="KW-0378">Hydrolase</keyword>
<dbReference type="FunCoup" id="A0A6J1X3Z7">
    <property type="interactions" value="699"/>
</dbReference>
<proteinExistence type="inferred from homology"/>
<evidence type="ECO:0000256" key="7">
    <source>
        <dbReference type="ARBA" id="ARBA00023242"/>
    </source>
</evidence>
<dbReference type="InParanoid" id="A0A6J1X3Z7"/>
<dbReference type="GO" id="GO:0017065">
    <property type="term" value="F:single-strand selective uracil DNA N-glycosylase activity"/>
    <property type="evidence" value="ECO:0007669"/>
    <property type="project" value="InterPro"/>
</dbReference>